<name>A0A0A2V4E8_BEABA</name>
<dbReference type="Proteomes" id="UP000030106">
    <property type="component" value="Unassembled WGS sequence"/>
</dbReference>
<sequence>MTATGAPHRIRPATADDLAEVERIVHDAYRHYVARIGATPGPMRDDYRARIAQGQAQVLEDEAGIQAVLVLVREADCLLLDNVAVSPGAQGRGYGRELMQWAETIARQAGYPRDPAVHAGSDEREHRHLSALWLCRDASRRRDRPETRVHDEAPGLIPPIKRAIARLIDEIQHQ</sequence>
<proteinExistence type="predicted"/>
<reference evidence="2 3" key="1">
    <citation type="submission" date="2012-10" db="EMBL/GenBank/DDBJ databases">
        <title>Genome sequencing and analysis of entomopathogenic fungi Beauveria bassiana D1-5.</title>
        <authorList>
            <person name="Li Q."/>
            <person name="Wang L."/>
            <person name="Zhang Z."/>
            <person name="Wang Q."/>
            <person name="Ren J."/>
            <person name="Wang M."/>
            <person name="Xu W."/>
            <person name="Wang J."/>
            <person name="Lu Y."/>
            <person name="Du Q."/>
            <person name="Sun Z."/>
        </authorList>
    </citation>
    <scope>NUCLEOTIDE SEQUENCE [LARGE SCALE GENOMIC DNA]</scope>
    <source>
        <strain evidence="2 3">D1-5</strain>
    </source>
</reference>
<organism evidence="2 3">
    <name type="scientific">Beauveria bassiana D1-5</name>
    <dbReference type="NCBI Taxonomy" id="1245745"/>
    <lineage>
        <taxon>Eukaryota</taxon>
        <taxon>Fungi</taxon>
        <taxon>Dikarya</taxon>
        <taxon>Ascomycota</taxon>
        <taxon>Pezizomycotina</taxon>
        <taxon>Sordariomycetes</taxon>
        <taxon>Hypocreomycetidae</taxon>
        <taxon>Hypocreales</taxon>
        <taxon>Cordycipitaceae</taxon>
        <taxon>Beauveria</taxon>
    </lineage>
</organism>
<dbReference type="InterPro" id="IPR016181">
    <property type="entry name" value="Acyl_CoA_acyltransferase"/>
</dbReference>
<dbReference type="EMBL" id="ANFO01001615">
    <property type="protein sequence ID" value="KGQ02358.1"/>
    <property type="molecule type" value="Genomic_DNA"/>
</dbReference>
<dbReference type="HOGENOM" id="CLU_1539753_0_0_1"/>
<feature type="domain" description="N-acetyltransferase" evidence="1">
    <location>
        <begin position="8"/>
        <end position="164"/>
    </location>
</feature>
<dbReference type="Pfam" id="PF00583">
    <property type="entry name" value="Acetyltransf_1"/>
    <property type="match status" value="1"/>
</dbReference>
<dbReference type="AlphaFoldDB" id="A0A0A2V4E8"/>
<dbReference type="Gene3D" id="3.40.630.30">
    <property type="match status" value="1"/>
</dbReference>
<dbReference type="GO" id="GO:0016747">
    <property type="term" value="F:acyltransferase activity, transferring groups other than amino-acyl groups"/>
    <property type="evidence" value="ECO:0007669"/>
    <property type="project" value="InterPro"/>
</dbReference>
<dbReference type="PROSITE" id="PS51186">
    <property type="entry name" value="GNAT"/>
    <property type="match status" value="1"/>
</dbReference>
<gene>
    <name evidence="2" type="ORF">BBAD15_g12432</name>
</gene>
<evidence type="ECO:0000313" key="3">
    <source>
        <dbReference type="Proteomes" id="UP000030106"/>
    </source>
</evidence>
<dbReference type="SUPFAM" id="SSF55729">
    <property type="entry name" value="Acyl-CoA N-acyltransferases (Nat)"/>
    <property type="match status" value="1"/>
</dbReference>
<accession>A0A0A2V4E8</accession>
<protein>
    <recommendedName>
        <fullName evidence="1">N-acetyltransferase domain-containing protein</fullName>
    </recommendedName>
</protein>
<dbReference type="CDD" id="cd04301">
    <property type="entry name" value="NAT_SF"/>
    <property type="match status" value="1"/>
</dbReference>
<evidence type="ECO:0000313" key="2">
    <source>
        <dbReference type="EMBL" id="KGQ02358.1"/>
    </source>
</evidence>
<evidence type="ECO:0000259" key="1">
    <source>
        <dbReference type="PROSITE" id="PS51186"/>
    </source>
</evidence>
<dbReference type="OrthoDB" id="329272at2759"/>
<dbReference type="InterPro" id="IPR000182">
    <property type="entry name" value="GNAT_dom"/>
</dbReference>
<comment type="caution">
    <text evidence="2">The sequence shown here is derived from an EMBL/GenBank/DDBJ whole genome shotgun (WGS) entry which is preliminary data.</text>
</comment>